<evidence type="ECO:0000256" key="1">
    <source>
        <dbReference type="ARBA" id="ARBA00008668"/>
    </source>
</evidence>
<dbReference type="Pfam" id="PF00657">
    <property type="entry name" value="Lipase_GDSL"/>
    <property type="match status" value="1"/>
</dbReference>
<dbReference type="InterPro" id="IPR001087">
    <property type="entry name" value="GDSL"/>
</dbReference>
<evidence type="ECO:0000256" key="5">
    <source>
        <dbReference type="SAM" id="SignalP"/>
    </source>
</evidence>
<keyword evidence="7" id="KW-1185">Reference proteome</keyword>
<evidence type="ECO:0000256" key="2">
    <source>
        <dbReference type="ARBA" id="ARBA00022801"/>
    </source>
</evidence>
<dbReference type="InterPro" id="IPR035669">
    <property type="entry name" value="SGNH_plant_lipase-like"/>
</dbReference>
<gene>
    <name evidence="6" type="ORF">RCOM_0515640</name>
</gene>
<reference evidence="7" key="1">
    <citation type="journal article" date="2010" name="Nat. Biotechnol.">
        <title>Draft genome sequence of the oilseed species Ricinus communis.</title>
        <authorList>
            <person name="Chan A.P."/>
            <person name="Crabtree J."/>
            <person name="Zhao Q."/>
            <person name="Lorenzi H."/>
            <person name="Orvis J."/>
            <person name="Puiu D."/>
            <person name="Melake-Berhan A."/>
            <person name="Jones K.M."/>
            <person name="Redman J."/>
            <person name="Chen G."/>
            <person name="Cahoon E.B."/>
            <person name="Gedil M."/>
            <person name="Stanke M."/>
            <person name="Haas B.J."/>
            <person name="Wortman J.R."/>
            <person name="Fraser-Liggett C.M."/>
            <person name="Ravel J."/>
            <person name="Rabinowicz P.D."/>
        </authorList>
    </citation>
    <scope>NUCLEOTIDE SEQUENCE [LARGE SCALE GENOMIC DNA]</scope>
    <source>
        <strain evidence="7">cv. Hale</strain>
    </source>
</reference>
<dbReference type="SUPFAM" id="SSF52266">
    <property type="entry name" value="SGNH hydrolase"/>
    <property type="match status" value="1"/>
</dbReference>
<dbReference type="STRING" id="3988.B9SRU3"/>
<dbReference type="PANTHER" id="PTHR46020:SF32">
    <property type="entry name" value="GDSL ESTERASE_LIPASE"/>
    <property type="match status" value="1"/>
</dbReference>
<dbReference type="EMBL" id="EQ974104">
    <property type="protein sequence ID" value="EEF33624.1"/>
    <property type="molecule type" value="Genomic_DNA"/>
</dbReference>
<evidence type="ECO:0000313" key="6">
    <source>
        <dbReference type="EMBL" id="EEF33624.1"/>
    </source>
</evidence>
<name>B9SRU3_RICCO</name>
<keyword evidence="2 6" id="KW-0378">Hydrolase</keyword>
<feature type="signal peptide" evidence="5">
    <location>
        <begin position="1"/>
        <end position="25"/>
    </location>
</feature>
<dbReference type="AlphaFoldDB" id="B9SRU3"/>
<keyword evidence="4" id="KW-0443">Lipid metabolism</keyword>
<dbReference type="FunCoup" id="B9SRU3">
    <property type="interactions" value="808"/>
</dbReference>
<dbReference type="OrthoDB" id="1600564at2759"/>
<dbReference type="Gene3D" id="3.40.50.1110">
    <property type="entry name" value="SGNH hydrolase"/>
    <property type="match status" value="1"/>
</dbReference>
<dbReference type="InterPro" id="IPR036514">
    <property type="entry name" value="SGNH_hydro_sf"/>
</dbReference>
<dbReference type="InParanoid" id="B9SRU3"/>
<proteinExistence type="inferred from homology"/>
<dbReference type="GO" id="GO:0016788">
    <property type="term" value="F:hydrolase activity, acting on ester bonds"/>
    <property type="evidence" value="ECO:0007669"/>
    <property type="project" value="InterPro"/>
</dbReference>
<evidence type="ECO:0000313" key="7">
    <source>
        <dbReference type="Proteomes" id="UP000008311"/>
    </source>
</evidence>
<organism evidence="6 7">
    <name type="scientific">Ricinus communis</name>
    <name type="common">Castor bean</name>
    <dbReference type="NCBI Taxonomy" id="3988"/>
    <lineage>
        <taxon>Eukaryota</taxon>
        <taxon>Viridiplantae</taxon>
        <taxon>Streptophyta</taxon>
        <taxon>Embryophyta</taxon>
        <taxon>Tracheophyta</taxon>
        <taxon>Spermatophyta</taxon>
        <taxon>Magnoliopsida</taxon>
        <taxon>eudicotyledons</taxon>
        <taxon>Gunneridae</taxon>
        <taxon>Pentapetalae</taxon>
        <taxon>rosids</taxon>
        <taxon>fabids</taxon>
        <taxon>Malpighiales</taxon>
        <taxon>Euphorbiaceae</taxon>
        <taxon>Acalyphoideae</taxon>
        <taxon>Acalypheae</taxon>
        <taxon>Ricinus</taxon>
    </lineage>
</organism>
<accession>B9SRU3</accession>
<protein>
    <submittedName>
        <fullName evidence="6">Carboxylic ester hydrolase, putative</fullName>
    </submittedName>
</protein>
<evidence type="ECO:0000256" key="4">
    <source>
        <dbReference type="ARBA" id="ARBA00023098"/>
    </source>
</evidence>
<dbReference type="CDD" id="cd01837">
    <property type="entry name" value="SGNH_plant_lipase_like"/>
    <property type="match status" value="1"/>
</dbReference>
<comment type="similarity">
    <text evidence="1">Belongs to the 'GDSL' lipolytic enzyme family.</text>
</comment>
<sequence>MGTLQFLLFSIFSISLLFLIAGVHGGHQQHHHHHRHRHLFSFKPSKLFVFGDSYADTGNVQKSLASSWKEPYGITFPGKPAGRFSDGRILTDYLARFIGVKSPMPYKWRKYATNHLKYGMNFAYGGTGVFDTFVPEPNMTVQIDLFQNMINDKVYTTRDLHSSAALVSLAGNDYATYLATNGSAQGFPDFIRKVVNQITVNLKRIHELGVKKVAVTALQPLGCLPRSTFASSFQQCNGTENELVSLHNLMLQQAVAKLNNETKDSTFVILDIYSAFMTVFKNKGDHPGSSTFQNPLKPCCVGTSTQYSCGDLHENGTKMYTVCDDPEATFFWDTVHPTQEGWRSVYLALQANLQQL</sequence>
<keyword evidence="3" id="KW-0442">Lipid degradation</keyword>
<dbReference type="eggNOG" id="ENOG502QU3Y">
    <property type="taxonomic scope" value="Eukaryota"/>
</dbReference>
<dbReference type="GO" id="GO:0016042">
    <property type="term" value="P:lipid catabolic process"/>
    <property type="evidence" value="ECO:0007669"/>
    <property type="project" value="UniProtKB-KW"/>
</dbReference>
<keyword evidence="5" id="KW-0732">Signal</keyword>
<dbReference type="Proteomes" id="UP000008311">
    <property type="component" value="Unassembled WGS sequence"/>
</dbReference>
<dbReference type="PANTHER" id="PTHR46020">
    <property type="entry name" value="OSJNBB0059K02.9 PROTEIN"/>
    <property type="match status" value="1"/>
</dbReference>
<dbReference type="KEGG" id="rcu:8267176"/>
<evidence type="ECO:0000256" key="3">
    <source>
        <dbReference type="ARBA" id="ARBA00022963"/>
    </source>
</evidence>
<dbReference type="OMA" id="PCCETFT"/>
<feature type="chain" id="PRO_5002892008" evidence="5">
    <location>
        <begin position="26"/>
        <end position="356"/>
    </location>
</feature>